<dbReference type="Proteomes" id="UP000515349">
    <property type="component" value="Chromosome"/>
</dbReference>
<evidence type="ECO:0000313" key="3">
    <source>
        <dbReference type="Proteomes" id="UP000515349"/>
    </source>
</evidence>
<dbReference type="KEGG" id="cbau:H1R16_01480"/>
<gene>
    <name evidence="2" type="ORF">H1R16_01480</name>
    <name evidence="1" type="ORF">H2507_01790</name>
</gene>
<evidence type="ECO:0000313" key="1">
    <source>
        <dbReference type="EMBL" id="MBA5245891.1"/>
    </source>
</evidence>
<accession>A0A7D7QWC3</accession>
<dbReference type="Proteomes" id="UP000539710">
    <property type="component" value="Unassembled WGS sequence"/>
</dbReference>
<reference evidence="4" key="3">
    <citation type="submission" date="2020-07" db="EMBL/GenBank/DDBJ databases">
        <title>Flavobacterium sp. xlx-214.</title>
        <authorList>
            <person name="Yang C."/>
        </authorList>
    </citation>
    <scope>NUCLEOTIDE SEQUENCE [LARGE SCALE GENOMIC DNA]</scope>
    <source>
        <strain evidence="4">CX-624</strain>
    </source>
</reference>
<name>A0A7D7QWC3_9FLAO</name>
<dbReference type="EMBL" id="CP059472">
    <property type="protein sequence ID" value="QMS98710.1"/>
    <property type="molecule type" value="Genomic_DNA"/>
</dbReference>
<dbReference type="RefSeq" id="WP_181886004.1">
    <property type="nucleotide sequence ID" value="NZ_CP059472.1"/>
</dbReference>
<keyword evidence="4" id="KW-1185">Reference proteome</keyword>
<protein>
    <submittedName>
        <fullName evidence="2">Uncharacterized protein</fullName>
    </submittedName>
</protein>
<dbReference type="EMBL" id="JACEUX010000001">
    <property type="protein sequence ID" value="MBA5245891.1"/>
    <property type="molecule type" value="Genomic_DNA"/>
</dbReference>
<organism evidence="2 3">
    <name type="scientific">Marnyiella aurantia</name>
    <dbReference type="NCBI Taxonomy" id="2758037"/>
    <lineage>
        <taxon>Bacteria</taxon>
        <taxon>Pseudomonadati</taxon>
        <taxon>Bacteroidota</taxon>
        <taxon>Flavobacteriia</taxon>
        <taxon>Flavobacteriales</taxon>
        <taxon>Weeksellaceae</taxon>
        <taxon>Marnyiella</taxon>
    </lineage>
</organism>
<dbReference type="AlphaFoldDB" id="A0A7D7QWC3"/>
<evidence type="ECO:0000313" key="4">
    <source>
        <dbReference type="Proteomes" id="UP000539710"/>
    </source>
</evidence>
<evidence type="ECO:0000313" key="2">
    <source>
        <dbReference type="EMBL" id="QMS98710.1"/>
    </source>
</evidence>
<sequence>MGKFHTLFKISGKVGGYVYYVLNGKQVVRKAAGKRKGAKTKGEEERVLYNTEFGRASAAGKVLRQAVAEELLKLNDRYLYQRVNRLMLQLRSFDPCAPGERTVAGGLDTIDGQALLAGFHFHKKHAAFPKLLSAKRKGTQIRIEVSEVSHRPMELLEVQINFNKGVFRKHSHSYPDGIAEREVIVKRQFRSRKGFTDLVMISGDGFLQGAVILESY</sequence>
<proteinExistence type="predicted"/>
<reference evidence="1" key="4">
    <citation type="submission" date="2020-07" db="EMBL/GenBank/DDBJ databases">
        <authorList>
            <person name="Yang C."/>
        </authorList>
    </citation>
    <scope>NUCLEOTIDE SEQUENCE</scope>
    <source>
        <strain evidence="1">Cx-624</strain>
    </source>
</reference>
<reference evidence="3" key="2">
    <citation type="submission" date="2020-07" db="EMBL/GenBank/DDBJ databases">
        <title>Chryseobacterium sp.cx-624.</title>
        <authorList>
            <person name="Yang C."/>
        </authorList>
    </citation>
    <scope>NUCLEOTIDE SEQUENCE [LARGE SCALE GENOMIC DNA]</scope>
    <source>
        <strain evidence="3">cx-624</strain>
    </source>
</reference>
<reference evidence="2" key="1">
    <citation type="submission" date="2020-07" db="EMBL/GenBank/DDBJ databases">
        <title>Chryseobacterium sp. CX-624.</title>
        <authorList>
            <person name="Yang C."/>
        </authorList>
    </citation>
    <scope>NUCLEOTIDE SEQUENCE</scope>
    <source>
        <strain evidence="2">CX-624</strain>
    </source>
</reference>